<dbReference type="SUPFAM" id="SSF52540">
    <property type="entry name" value="P-loop containing nucleoside triphosphate hydrolases"/>
    <property type="match status" value="2"/>
</dbReference>
<dbReference type="AlphaFoldDB" id="A0AA89AG09"/>
<dbReference type="InterPro" id="IPR003959">
    <property type="entry name" value="ATPase_AAA_core"/>
</dbReference>
<dbReference type="InterPro" id="IPR039812">
    <property type="entry name" value="Vesicle-fus_ATPase"/>
</dbReference>
<dbReference type="Proteomes" id="UP001188597">
    <property type="component" value="Unassembled WGS sequence"/>
</dbReference>
<dbReference type="GO" id="GO:0046872">
    <property type="term" value="F:metal ion binding"/>
    <property type="evidence" value="ECO:0007669"/>
    <property type="project" value="UniProtKB-UniRule"/>
</dbReference>
<feature type="domain" description="AAA+ ATPase" evidence="5">
    <location>
        <begin position="473"/>
        <end position="623"/>
    </location>
</feature>
<dbReference type="InterPro" id="IPR027417">
    <property type="entry name" value="P-loop_NTPase"/>
</dbReference>
<accession>A0AA89AG09</accession>
<organism evidence="6 7">
    <name type="scientific">Escallonia herrerae</name>
    <dbReference type="NCBI Taxonomy" id="1293975"/>
    <lineage>
        <taxon>Eukaryota</taxon>
        <taxon>Viridiplantae</taxon>
        <taxon>Streptophyta</taxon>
        <taxon>Embryophyta</taxon>
        <taxon>Tracheophyta</taxon>
        <taxon>Spermatophyta</taxon>
        <taxon>Magnoliopsida</taxon>
        <taxon>eudicotyledons</taxon>
        <taxon>Gunneridae</taxon>
        <taxon>Pentapetalae</taxon>
        <taxon>asterids</taxon>
        <taxon>campanulids</taxon>
        <taxon>Escalloniales</taxon>
        <taxon>Escalloniaceae</taxon>
        <taxon>Escallonia</taxon>
    </lineage>
</organism>
<dbReference type="GO" id="GO:0006891">
    <property type="term" value="P:intra-Golgi vesicle-mediated transport"/>
    <property type="evidence" value="ECO:0007669"/>
    <property type="project" value="TreeGrafter"/>
</dbReference>
<keyword evidence="4" id="KW-0931">ER-Golgi transport</keyword>
<dbReference type="FunFam" id="3.40.50.300:FF:000166">
    <property type="entry name" value="vesicle-fusing ATPase isoform X1"/>
    <property type="match status" value="1"/>
</dbReference>
<evidence type="ECO:0000313" key="7">
    <source>
        <dbReference type="Proteomes" id="UP001188597"/>
    </source>
</evidence>
<evidence type="ECO:0000256" key="1">
    <source>
        <dbReference type="ARBA" id="ARBA00006914"/>
    </source>
</evidence>
<keyword evidence="7" id="KW-1185">Reference proteome</keyword>
<keyword evidence="4" id="KW-0460">Magnesium</keyword>
<sequence>MKIASGDSTQLKVHASANCSSIFGSLTQRDRTGKSSVDVGYISLNVHQMKLLNVGIDDEVSVKRFIAPAAFKLDWMSVDLESTDVNGGGVIIKASDLVQSFLDALNGQVLGEDQIVSLEHHNKLSNCTVIRVSIAGIRESVEGRLSKKTRVYFRPRSSQVEITGQQAIPRRAFQKNLNMDTIEQKLLSLGLGGMTSTFQQIVTRSFASRFMPDSLARTMDFKHVKGMVLYGPPGTGKTLVARTMAKIFDATVKVVNGPDLFNKYIGESERNVREIFGEAIEDHFKQGLDILLSSLSLDVGLSCLFEYPEETNSLAVQERGTSFGDGTGDRVVNQLLTMIDGFTELNNIFIIGTTNRLDLVDQAMLRFYNLRVIYICIASRTVGWRGAQLEAACNGALSIAIARSASGGLQFIREEDIKVLQSDFDLMIEEIDPAISKSVLQDLNKLSEKVVEGLEAFAEVEKGTKLLLKGNSKLTTCLLAGPRGSGKTTTAALMALKAKVQHVNMISLDPFQKLSEEEQCMKIVQIFENARTFQRSLIIVDDIELLLKYNSVIPYCSNNILQTLNHQLRIIPSKATKLLVIGTTSEKELLGKVGIADQFFIQIKIRSLQARDAREILQHLTNLQESDLDVVVELLDHIPIKKLYRLVDFASAAIVENTSGRREIELSSLLECMKFLHANM</sequence>
<keyword evidence="2 4" id="KW-0547">Nucleotide-binding</keyword>
<dbReference type="EC" id="3.6.4.6" evidence="4"/>
<dbReference type="FunFam" id="3.40.50.300:FF:000154">
    <property type="entry name" value="Vesicle-fusing ATPase 1"/>
    <property type="match status" value="1"/>
</dbReference>
<keyword evidence="4" id="KW-0378">Hydrolase</keyword>
<dbReference type="Pfam" id="PF00004">
    <property type="entry name" value="AAA"/>
    <property type="match status" value="2"/>
</dbReference>
<dbReference type="GO" id="GO:0016887">
    <property type="term" value="F:ATP hydrolysis activity"/>
    <property type="evidence" value="ECO:0007669"/>
    <property type="project" value="InterPro"/>
</dbReference>
<dbReference type="GO" id="GO:0005524">
    <property type="term" value="F:ATP binding"/>
    <property type="evidence" value="ECO:0007669"/>
    <property type="project" value="UniProtKB-UniRule"/>
</dbReference>
<name>A0AA89AG09_9ASTE</name>
<comment type="cofactor">
    <cofactor evidence="4">
        <name>Mg(2+)</name>
        <dbReference type="ChEBI" id="CHEBI:18420"/>
    </cofactor>
    <text evidence="4">Binds 1 Mg(2+) ion per subunit.</text>
</comment>
<protein>
    <recommendedName>
        <fullName evidence="4">Vesicle-fusing ATPase</fullName>
        <ecNumber evidence="4">3.6.4.6</ecNumber>
    </recommendedName>
</protein>
<comment type="subcellular location">
    <subcellularLocation>
        <location evidence="4">Cytoplasm</location>
    </subcellularLocation>
</comment>
<dbReference type="GO" id="GO:0035494">
    <property type="term" value="P:SNARE complex disassembly"/>
    <property type="evidence" value="ECO:0007669"/>
    <property type="project" value="InterPro"/>
</dbReference>
<dbReference type="GO" id="GO:0043001">
    <property type="term" value="P:Golgi to plasma membrane protein transport"/>
    <property type="evidence" value="ECO:0007669"/>
    <property type="project" value="TreeGrafter"/>
</dbReference>
<keyword evidence="4" id="KW-0963">Cytoplasm</keyword>
<evidence type="ECO:0000313" key="6">
    <source>
        <dbReference type="EMBL" id="KAK3002234.1"/>
    </source>
</evidence>
<keyword evidence="4" id="KW-0653">Protein transport</keyword>
<comment type="similarity">
    <text evidence="1 4">Belongs to the AAA ATPase family.</text>
</comment>
<comment type="caution">
    <text evidence="6">The sequence shown here is derived from an EMBL/GenBank/DDBJ whole genome shotgun (WGS) entry which is preliminary data.</text>
</comment>
<dbReference type="EMBL" id="JAVXUP010002632">
    <property type="protein sequence ID" value="KAK3002234.1"/>
    <property type="molecule type" value="Genomic_DNA"/>
</dbReference>
<comment type="catalytic activity">
    <reaction evidence="4">
        <text>ATP + H2O = ADP + phosphate + H(+)</text>
        <dbReference type="Rhea" id="RHEA:13065"/>
        <dbReference type="ChEBI" id="CHEBI:15377"/>
        <dbReference type="ChEBI" id="CHEBI:15378"/>
        <dbReference type="ChEBI" id="CHEBI:30616"/>
        <dbReference type="ChEBI" id="CHEBI:43474"/>
        <dbReference type="ChEBI" id="CHEBI:456216"/>
        <dbReference type="EC" id="3.6.4.6"/>
    </reaction>
</comment>
<evidence type="ECO:0000256" key="2">
    <source>
        <dbReference type="ARBA" id="ARBA00022741"/>
    </source>
</evidence>
<dbReference type="GO" id="GO:0005795">
    <property type="term" value="C:Golgi stack"/>
    <property type="evidence" value="ECO:0007669"/>
    <property type="project" value="TreeGrafter"/>
</dbReference>
<evidence type="ECO:0000259" key="5">
    <source>
        <dbReference type="SMART" id="SM00382"/>
    </source>
</evidence>
<proteinExistence type="inferred from homology"/>
<dbReference type="PANTHER" id="PTHR23078:SF3">
    <property type="entry name" value="VESICLE-FUSING ATPASE"/>
    <property type="match status" value="1"/>
</dbReference>
<comment type="function">
    <text evidence="4">Required for vesicle-mediated transport. Catalyzes the fusion of transport vesicles within the Golgi cisternae. Is also required for transport from the endoplasmic reticulum to the Golgi stack. Seems to function as a fusion protein required for the delivery of cargo proteins to all compartments of the Golgi stack independent of vesicle origin.</text>
</comment>
<keyword evidence="3 4" id="KW-0067">ATP-binding</keyword>
<feature type="domain" description="AAA+ ATPase" evidence="5">
    <location>
        <begin position="223"/>
        <end position="416"/>
    </location>
</feature>
<keyword evidence="4" id="KW-0813">Transport</keyword>
<gene>
    <name evidence="6" type="ORF">RJ639_020301</name>
</gene>
<evidence type="ECO:0000256" key="3">
    <source>
        <dbReference type="ARBA" id="ARBA00022840"/>
    </source>
</evidence>
<dbReference type="SMART" id="SM00382">
    <property type="entry name" value="AAA"/>
    <property type="match status" value="2"/>
</dbReference>
<dbReference type="PANTHER" id="PTHR23078">
    <property type="entry name" value="VESICULAR-FUSION PROTEIN NSF"/>
    <property type="match status" value="1"/>
</dbReference>
<dbReference type="InterPro" id="IPR003593">
    <property type="entry name" value="AAA+_ATPase"/>
</dbReference>
<reference evidence="6" key="1">
    <citation type="submission" date="2022-12" db="EMBL/GenBank/DDBJ databases">
        <title>Draft genome assemblies for two species of Escallonia (Escalloniales).</title>
        <authorList>
            <person name="Chanderbali A."/>
            <person name="Dervinis C."/>
            <person name="Anghel I."/>
            <person name="Soltis D."/>
            <person name="Soltis P."/>
            <person name="Zapata F."/>
        </authorList>
    </citation>
    <scope>NUCLEOTIDE SEQUENCE</scope>
    <source>
        <strain evidence="6">UCBG64.0493</strain>
        <tissue evidence="6">Leaf</tissue>
    </source>
</reference>
<dbReference type="Gene3D" id="3.40.50.300">
    <property type="entry name" value="P-loop containing nucleotide triphosphate hydrolases"/>
    <property type="match status" value="2"/>
</dbReference>
<evidence type="ECO:0000256" key="4">
    <source>
        <dbReference type="RuleBase" id="RU367045"/>
    </source>
</evidence>
<keyword evidence="4" id="KW-0479">Metal-binding</keyword>